<gene>
    <name evidence="1" type="ORF">BLS_009918</name>
</gene>
<dbReference type="EMBL" id="WNWQ01000945">
    <property type="protein sequence ID" value="KAE9962886.1"/>
    <property type="molecule type" value="Genomic_DNA"/>
</dbReference>
<proteinExistence type="predicted"/>
<comment type="caution">
    <text evidence="1">The sequence shown here is derived from an EMBL/GenBank/DDBJ whole genome shotgun (WGS) entry which is preliminary data.</text>
</comment>
<accession>A0A8H3U4C2</accession>
<reference evidence="1 2" key="1">
    <citation type="submission" date="2019-11" db="EMBL/GenBank/DDBJ databases">
        <title>Venturia inaequalis Genome Resource.</title>
        <authorList>
            <person name="Lichtner F.J."/>
        </authorList>
    </citation>
    <scope>NUCLEOTIDE SEQUENCE [LARGE SCALE GENOMIC DNA]</scope>
    <source>
        <strain evidence="1">Bline_iso_100314</strain>
    </source>
</reference>
<organism evidence="1 2">
    <name type="scientific">Venturia inaequalis</name>
    <name type="common">Apple scab fungus</name>
    <dbReference type="NCBI Taxonomy" id="5025"/>
    <lineage>
        <taxon>Eukaryota</taxon>
        <taxon>Fungi</taxon>
        <taxon>Dikarya</taxon>
        <taxon>Ascomycota</taxon>
        <taxon>Pezizomycotina</taxon>
        <taxon>Dothideomycetes</taxon>
        <taxon>Pleosporomycetidae</taxon>
        <taxon>Venturiales</taxon>
        <taxon>Venturiaceae</taxon>
        <taxon>Venturia</taxon>
    </lineage>
</organism>
<name>A0A8H3U4C2_VENIN</name>
<dbReference type="Proteomes" id="UP000433883">
    <property type="component" value="Unassembled WGS sequence"/>
</dbReference>
<protein>
    <submittedName>
        <fullName evidence="1">Uncharacterized protein</fullName>
    </submittedName>
</protein>
<evidence type="ECO:0000313" key="2">
    <source>
        <dbReference type="Proteomes" id="UP000433883"/>
    </source>
</evidence>
<evidence type="ECO:0000313" key="1">
    <source>
        <dbReference type="EMBL" id="KAE9962886.1"/>
    </source>
</evidence>
<dbReference type="AlphaFoldDB" id="A0A8H3U4C2"/>
<sequence length="139" mass="15896">MKENWFLNITLYDEYNEPQQLGSIYEQEPKPPEFTTPTGKLTLGFDTARANTGNFDFQMNVFWTSNKSISSVGLRRADGLIFSTLPLTPEGKALYGDVPIIDEFNVCNSVWSHVGQAKELRQDWTCMMAPPYWKTHADH</sequence>